<accession>A0A1I0TV05</accession>
<proteinExistence type="predicted"/>
<dbReference type="AlphaFoldDB" id="A0A1I0TV05"/>
<dbReference type="Pfam" id="PF09898">
    <property type="entry name" value="DUF2125"/>
    <property type="match status" value="1"/>
</dbReference>
<organism evidence="1 2">
    <name type="scientific">Paracoccus halophilus</name>
    <dbReference type="NCBI Taxonomy" id="376733"/>
    <lineage>
        <taxon>Bacteria</taxon>
        <taxon>Pseudomonadati</taxon>
        <taxon>Pseudomonadota</taxon>
        <taxon>Alphaproteobacteria</taxon>
        <taxon>Rhodobacterales</taxon>
        <taxon>Paracoccaceae</taxon>
        <taxon>Paracoccus</taxon>
    </lineage>
</organism>
<dbReference type="Proteomes" id="UP000182312">
    <property type="component" value="Unassembled WGS sequence"/>
</dbReference>
<protein>
    <recommendedName>
        <fullName evidence="3">DUF2125 domain-containing protein</fullName>
    </recommendedName>
</protein>
<evidence type="ECO:0000313" key="2">
    <source>
        <dbReference type="Proteomes" id="UP000182312"/>
    </source>
</evidence>
<reference evidence="1 2" key="1">
    <citation type="submission" date="2016-10" db="EMBL/GenBank/DDBJ databases">
        <authorList>
            <person name="de Groot N.N."/>
        </authorList>
    </citation>
    <scope>NUCLEOTIDE SEQUENCE [LARGE SCALE GENOMIC DNA]</scope>
    <source>
        <strain evidence="1 2">CGMCC 1.6117</strain>
    </source>
</reference>
<name>A0A1I0TV05_9RHOB</name>
<sequence>MACDPSRHAKDEASLRRLLILATLLAVLLAAFWLGGETLLARELRRLDARDPTVRIEAVSELREARRIGVQLSALRLDTPAGRLELPQADLWLAPLRPTEIRLNLPAQALLDLGAGPVTLGLTEAGGRIRLRPLAGGALDSAGLSTGPVTLDGAPLATSLGVTAALVPTGDDSPPNTMAAYDFALRTDRLDLARLTGGLPWPGPLQLDANGRVWLDSAPGPTRLAPGTRPLLIGLRIDRGELKLGPLAARLIGQLRADEQGRAEGRLALYTPDAAPLLRAAADAGLIPADAVGPAETVMRTLGAFPLAAAPGAKGDEAGIAGMVFPAPAPGELRLSLRLADGRMSLGPVPLGPAPVFPR</sequence>
<dbReference type="InterPro" id="IPR018666">
    <property type="entry name" value="DUF2125"/>
</dbReference>
<dbReference type="EMBL" id="FOJO01000014">
    <property type="protein sequence ID" value="SFA55665.1"/>
    <property type="molecule type" value="Genomic_DNA"/>
</dbReference>
<gene>
    <name evidence="1" type="ORF">SAMN04487972_11415</name>
</gene>
<evidence type="ECO:0008006" key="3">
    <source>
        <dbReference type="Google" id="ProtNLM"/>
    </source>
</evidence>
<evidence type="ECO:0000313" key="1">
    <source>
        <dbReference type="EMBL" id="SFA55665.1"/>
    </source>
</evidence>
<dbReference type="OrthoDB" id="7625707at2"/>